<feature type="transmembrane region" description="Helical" evidence="1">
    <location>
        <begin position="46"/>
        <end position="65"/>
    </location>
</feature>
<organism evidence="2 3">
    <name type="scientific">Candidatus Avipropionibacterium avicola</name>
    <dbReference type="NCBI Taxonomy" id="2840701"/>
    <lineage>
        <taxon>Bacteria</taxon>
        <taxon>Bacillati</taxon>
        <taxon>Actinomycetota</taxon>
        <taxon>Actinomycetes</taxon>
        <taxon>Propionibacteriales</taxon>
        <taxon>Propionibacteriaceae</taxon>
        <taxon>Propionibacteriaceae incertae sedis</taxon>
        <taxon>Candidatus Avipropionibacterium</taxon>
    </lineage>
</organism>
<dbReference type="PANTHER" id="PTHR23531:SF1">
    <property type="entry name" value="QUINOLENE RESISTANCE PROTEIN NORA"/>
    <property type="match status" value="1"/>
</dbReference>
<dbReference type="EMBL" id="DVLP01000313">
    <property type="protein sequence ID" value="HIT76020.1"/>
    <property type="molecule type" value="Genomic_DNA"/>
</dbReference>
<feature type="transmembrane region" description="Helical" evidence="1">
    <location>
        <begin position="334"/>
        <end position="356"/>
    </location>
</feature>
<reference evidence="2" key="2">
    <citation type="journal article" date="2021" name="PeerJ">
        <title>Extensive microbial diversity within the chicken gut microbiome revealed by metagenomics and culture.</title>
        <authorList>
            <person name="Gilroy R."/>
            <person name="Ravi A."/>
            <person name="Getino M."/>
            <person name="Pursley I."/>
            <person name="Horton D.L."/>
            <person name="Alikhan N.F."/>
            <person name="Baker D."/>
            <person name="Gharbi K."/>
            <person name="Hall N."/>
            <person name="Watson M."/>
            <person name="Adriaenssens E.M."/>
            <person name="Foster-Nyarko E."/>
            <person name="Jarju S."/>
            <person name="Secka A."/>
            <person name="Antonio M."/>
            <person name="Oren A."/>
            <person name="Chaudhuri R.R."/>
            <person name="La Ragione R."/>
            <person name="Hildebrand F."/>
            <person name="Pallen M.J."/>
        </authorList>
    </citation>
    <scope>NUCLEOTIDE SEQUENCE</scope>
    <source>
        <strain evidence="2">ChiGjej1B1-24693</strain>
    </source>
</reference>
<feature type="transmembrane region" description="Helical" evidence="1">
    <location>
        <begin position="102"/>
        <end position="127"/>
    </location>
</feature>
<dbReference type="AlphaFoldDB" id="A0A9D1KMU4"/>
<dbReference type="PANTHER" id="PTHR23531">
    <property type="entry name" value="QUINOLENE RESISTANCE PROTEIN NORA"/>
    <property type="match status" value="1"/>
</dbReference>
<sequence length="387" mass="38032">MSTAYGISEQPARLPLACITIASALGIAVFFTLYSLVPVSRADTPQVASAFAGVMMAFVMVVQPATPGLVRRLGLRTVMMTSLLVMSAGVVAVGMAEQIGWLLVGGAVAGIGTGVVVVAGAQGVGILRPGPRLSRALGTYGLVTMLSSAIGAPVGVHLGLTVSLPGLAVAAAVACLVGAVASFGIPNGTGRSAPASPTGNGGGDAAGPPSGQARALVPTLALLLCAVLLLSYGLSGVPVLSRDLVNPALIVLAVQLGNAAGRGLGGIIEPRLSTGRTVLVALVLLTIGTLASAVADRSATAWAAALVLGVAIGMVQTVALHAAMRRAGPGRASVLWNLTIDAGLWSGGVLTGLALAHGLGTVGSLAILVASAAAGLALMRQARVTHD</sequence>
<feature type="transmembrane region" description="Helical" evidence="1">
    <location>
        <begin position="301"/>
        <end position="322"/>
    </location>
</feature>
<feature type="transmembrane region" description="Helical" evidence="1">
    <location>
        <begin position="139"/>
        <end position="160"/>
    </location>
</feature>
<feature type="transmembrane region" description="Helical" evidence="1">
    <location>
        <begin position="166"/>
        <end position="185"/>
    </location>
</feature>
<feature type="transmembrane region" description="Helical" evidence="1">
    <location>
        <begin position="277"/>
        <end position="295"/>
    </location>
</feature>
<evidence type="ECO:0000256" key="1">
    <source>
        <dbReference type="SAM" id="Phobius"/>
    </source>
</evidence>
<gene>
    <name evidence="2" type="ORF">IAA98_10575</name>
</gene>
<dbReference type="InterPro" id="IPR052714">
    <property type="entry name" value="MFS_Exporter"/>
</dbReference>
<feature type="transmembrane region" description="Helical" evidence="1">
    <location>
        <begin position="362"/>
        <end position="379"/>
    </location>
</feature>
<keyword evidence="1" id="KW-0812">Transmembrane</keyword>
<dbReference type="Pfam" id="PF07690">
    <property type="entry name" value="MFS_1"/>
    <property type="match status" value="1"/>
</dbReference>
<dbReference type="InterPro" id="IPR011701">
    <property type="entry name" value="MFS"/>
</dbReference>
<dbReference type="Proteomes" id="UP000886842">
    <property type="component" value="Unassembled WGS sequence"/>
</dbReference>
<accession>A0A9D1KMU4</accession>
<protein>
    <submittedName>
        <fullName evidence="2">MFS transporter</fullName>
    </submittedName>
</protein>
<feature type="transmembrane region" description="Helical" evidence="1">
    <location>
        <begin position="215"/>
        <end position="232"/>
    </location>
</feature>
<feature type="transmembrane region" description="Helical" evidence="1">
    <location>
        <begin position="77"/>
        <end position="96"/>
    </location>
</feature>
<dbReference type="InterPro" id="IPR036259">
    <property type="entry name" value="MFS_trans_sf"/>
</dbReference>
<name>A0A9D1KMU4_9ACTN</name>
<dbReference type="SUPFAM" id="SSF103473">
    <property type="entry name" value="MFS general substrate transporter"/>
    <property type="match status" value="1"/>
</dbReference>
<evidence type="ECO:0000313" key="3">
    <source>
        <dbReference type="Proteomes" id="UP000886842"/>
    </source>
</evidence>
<proteinExistence type="predicted"/>
<feature type="transmembrane region" description="Helical" evidence="1">
    <location>
        <begin position="12"/>
        <end position="34"/>
    </location>
</feature>
<comment type="caution">
    <text evidence="2">The sequence shown here is derived from an EMBL/GenBank/DDBJ whole genome shotgun (WGS) entry which is preliminary data.</text>
</comment>
<reference evidence="2" key="1">
    <citation type="submission" date="2020-10" db="EMBL/GenBank/DDBJ databases">
        <authorList>
            <person name="Gilroy R."/>
        </authorList>
    </citation>
    <scope>NUCLEOTIDE SEQUENCE</scope>
    <source>
        <strain evidence="2">ChiGjej1B1-24693</strain>
    </source>
</reference>
<keyword evidence="1" id="KW-0472">Membrane</keyword>
<dbReference type="Gene3D" id="1.20.1250.20">
    <property type="entry name" value="MFS general substrate transporter like domains"/>
    <property type="match status" value="1"/>
</dbReference>
<dbReference type="GO" id="GO:0022857">
    <property type="term" value="F:transmembrane transporter activity"/>
    <property type="evidence" value="ECO:0007669"/>
    <property type="project" value="InterPro"/>
</dbReference>
<evidence type="ECO:0000313" key="2">
    <source>
        <dbReference type="EMBL" id="HIT76020.1"/>
    </source>
</evidence>
<keyword evidence="1" id="KW-1133">Transmembrane helix</keyword>